<dbReference type="Proteomes" id="UP000029074">
    <property type="component" value="Unassembled WGS sequence"/>
</dbReference>
<dbReference type="InterPro" id="IPR013766">
    <property type="entry name" value="Thioredoxin_domain"/>
</dbReference>
<organism evidence="4 6">
    <name type="scientific">Bifidobacterium gallicum DSM 20093 = LMG 11596</name>
    <dbReference type="NCBI Taxonomy" id="561180"/>
    <lineage>
        <taxon>Bacteria</taxon>
        <taxon>Bacillati</taxon>
        <taxon>Actinomycetota</taxon>
        <taxon>Actinomycetes</taxon>
        <taxon>Bifidobacteriales</taxon>
        <taxon>Bifidobacteriaceae</taxon>
        <taxon>Bifidobacterium</taxon>
    </lineage>
</organism>
<dbReference type="eggNOG" id="COG0526">
    <property type="taxonomic scope" value="Bacteria"/>
</dbReference>
<keyword evidence="1" id="KW-1015">Disulfide bond</keyword>
<evidence type="ECO:0000313" key="4">
    <source>
        <dbReference type="EMBL" id="EFA23906.1"/>
    </source>
</evidence>
<evidence type="ECO:0000313" key="5">
    <source>
        <dbReference type="EMBL" id="KFI59115.1"/>
    </source>
</evidence>
<dbReference type="InterPro" id="IPR036249">
    <property type="entry name" value="Thioredoxin-like_sf"/>
</dbReference>
<dbReference type="SUPFAM" id="SSF52833">
    <property type="entry name" value="Thioredoxin-like"/>
    <property type="match status" value="1"/>
</dbReference>
<evidence type="ECO:0000259" key="3">
    <source>
        <dbReference type="PROSITE" id="PS51352"/>
    </source>
</evidence>
<feature type="domain" description="Thioredoxin" evidence="3">
    <location>
        <begin position="22"/>
        <end position="148"/>
    </location>
</feature>
<dbReference type="EMBL" id="JGYW01000004">
    <property type="protein sequence ID" value="KFI59115.1"/>
    <property type="molecule type" value="Genomic_DNA"/>
</dbReference>
<evidence type="ECO:0000313" key="7">
    <source>
        <dbReference type="Proteomes" id="UP000029074"/>
    </source>
</evidence>
<accession>D1NRR7</accession>
<evidence type="ECO:0000256" key="2">
    <source>
        <dbReference type="NCBIfam" id="TIGR01068"/>
    </source>
</evidence>
<evidence type="ECO:0000256" key="1">
    <source>
        <dbReference type="ARBA" id="ARBA00023157"/>
    </source>
</evidence>
<dbReference type="PANTHER" id="PTHR46115">
    <property type="entry name" value="THIOREDOXIN-LIKE PROTEIN 1"/>
    <property type="match status" value="1"/>
</dbReference>
<reference evidence="5 7" key="2">
    <citation type="submission" date="2014-03" db="EMBL/GenBank/DDBJ databases">
        <title>Genomics of Bifidobacteria.</title>
        <authorList>
            <person name="Ventura M."/>
            <person name="Milani C."/>
            <person name="Lugli G.A."/>
        </authorList>
    </citation>
    <scope>NUCLEOTIDE SEQUENCE [LARGE SCALE GENOMIC DNA]</scope>
    <source>
        <strain evidence="5 7">LMG 11596</strain>
    </source>
</reference>
<gene>
    <name evidence="4" type="primary">trxA</name>
    <name evidence="5" type="ORF">BGLCM_0701</name>
    <name evidence="4" type="ORF">BIFGAL_03016</name>
</gene>
<evidence type="ECO:0000313" key="6">
    <source>
        <dbReference type="Proteomes" id="UP000003656"/>
    </source>
</evidence>
<reference evidence="4 6" key="1">
    <citation type="submission" date="2009-11" db="EMBL/GenBank/DDBJ databases">
        <authorList>
            <person name="Weinstock G."/>
            <person name="Sodergren E."/>
            <person name="Clifton S."/>
            <person name="Fulton L."/>
            <person name="Fulton B."/>
            <person name="Courtney L."/>
            <person name="Fronick C."/>
            <person name="Harrison M."/>
            <person name="Strong C."/>
            <person name="Farmer C."/>
            <person name="Delahaunty K."/>
            <person name="Markovic C."/>
            <person name="Hall O."/>
            <person name="Minx P."/>
            <person name="Tomlinson C."/>
            <person name="Mitreva M."/>
            <person name="Nelson J."/>
            <person name="Hou S."/>
            <person name="Wollam A."/>
            <person name="Pepin K.H."/>
            <person name="Johnson M."/>
            <person name="Bhonagiri V."/>
            <person name="Nash W.E."/>
            <person name="Warren W."/>
            <person name="Chinwalla A."/>
            <person name="Mardis E.R."/>
            <person name="Wilson R.K."/>
        </authorList>
    </citation>
    <scope>NUCLEOTIDE SEQUENCE [LARGE SCALE GENOMIC DNA]</scope>
    <source>
        <strain evidence="4 6">DSM 20093</strain>
    </source>
</reference>
<proteinExistence type="predicted"/>
<dbReference type="GO" id="GO:0015035">
    <property type="term" value="F:protein-disulfide reductase activity"/>
    <property type="evidence" value="ECO:0007669"/>
    <property type="project" value="UniProtKB-UniRule"/>
</dbReference>
<dbReference type="Proteomes" id="UP000003656">
    <property type="component" value="Unassembled WGS sequence"/>
</dbReference>
<dbReference type="AlphaFoldDB" id="D1NRR7"/>
<name>D1NRR7_9BIFI</name>
<dbReference type="STRING" id="561180.BIFGAL_03016"/>
<dbReference type="InterPro" id="IPR017937">
    <property type="entry name" value="Thioredoxin_CS"/>
</dbReference>
<keyword evidence="7" id="KW-1185">Reference proteome</keyword>
<dbReference type="InterPro" id="IPR005746">
    <property type="entry name" value="Thioredoxin"/>
</dbReference>
<comment type="caution">
    <text evidence="4">The sequence shown here is derived from an EMBL/GenBank/DDBJ whole genome shotgun (WGS) entry which is preliminary data.</text>
</comment>
<protein>
    <recommendedName>
        <fullName evidence="2">Thioredoxin</fullName>
    </recommendedName>
</protein>
<dbReference type="CDD" id="cd02947">
    <property type="entry name" value="TRX_family"/>
    <property type="match status" value="1"/>
</dbReference>
<dbReference type="PROSITE" id="PS51352">
    <property type="entry name" value="THIOREDOXIN_2"/>
    <property type="match status" value="1"/>
</dbReference>
<dbReference type="Pfam" id="PF00085">
    <property type="entry name" value="Thioredoxin"/>
    <property type="match status" value="1"/>
</dbReference>
<dbReference type="NCBIfam" id="TIGR01068">
    <property type="entry name" value="thioredoxin"/>
    <property type="match status" value="1"/>
</dbReference>
<sequence length="162" mass="17312">MPPAFPKLGIQYSSVERGKPVALNESFDPERSIAGAGSMNGGIMATHEVTSETFDSVIADNELVFIDFWATWCGPCRAFGPIFDKASDANPDIYFGKVDIDKQQDLANQAGIQAVPTLLIAKKGHIVYQQAGALRAADLDSIIEQAKKLDVDAALAEAAAQN</sequence>
<dbReference type="EMBL" id="ABXB03000001">
    <property type="protein sequence ID" value="EFA23906.1"/>
    <property type="molecule type" value="Genomic_DNA"/>
</dbReference>
<dbReference type="PRINTS" id="PR00421">
    <property type="entry name" value="THIOREDOXIN"/>
</dbReference>
<dbReference type="PROSITE" id="PS00194">
    <property type="entry name" value="THIOREDOXIN_1"/>
    <property type="match status" value="1"/>
</dbReference>
<keyword evidence="5" id="KW-0560">Oxidoreductase</keyword>
<dbReference type="Gene3D" id="3.40.30.10">
    <property type="entry name" value="Glutaredoxin"/>
    <property type="match status" value="1"/>
</dbReference>